<evidence type="ECO:0000256" key="5">
    <source>
        <dbReference type="ARBA" id="ARBA00022989"/>
    </source>
</evidence>
<evidence type="ECO:0000256" key="4">
    <source>
        <dbReference type="ARBA" id="ARBA00022692"/>
    </source>
</evidence>
<dbReference type="Proteomes" id="UP000824056">
    <property type="component" value="Unassembled WGS sequence"/>
</dbReference>
<dbReference type="PANTHER" id="PTHR43744:SF9">
    <property type="entry name" value="POLYGALACTURONAN_RHAMNOGALACTURONAN TRANSPORT SYSTEM PERMEASE PROTEIN YTCP"/>
    <property type="match status" value="1"/>
</dbReference>
<dbReference type="EMBL" id="DXBG01000045">
    <property type="protein sequence ID" value="HIZ64700.1"/>
    <property type="molecule type" value="Genomic_DNA"/>
</dbReference>
<protein>
    <submittedName>
        <fullName evidence="9">Carbohydrate ABC transporter permease</fullName>
    </submittedName>
</protein>
<feature type="transmembrane region" description="Helical" evidence="7">
    <location>
        <begin position="100"/>
        <end position="123"/>
    </location>
</feature>
<sequence>MSVSDWNLRRKERAREKKVKQLEDEQCEYNKIKKSTNVLFNVILSILSLLSVIPFIFVIIISFTDEQSLTMNGYRFIPEKWSLYAYEYIVSAGESILRSYGVTILVTIVGTIIGLLLTGTYAYALSRKTYAFRSFFTKVITVPMLFSGGMIANYLIVTKVLMLKNSVWALILPLCMNSFNVIVLRTFFKTSIPDSVVESAKIDGASEWRLFFKIVIPMAMPGLATIGLFLTLGYWNDWFNALMYMDDKNWIPLQFLLMQIQNSIDWLASNKSMMGVDGIQAAANLPKETIKMAIVVISTLPIIFAYPFFQRYFVNGLTIGAVKE</sequence>
<dbReference type="PROSITE" id="PS50928">
    <property type="entry name" value="ABC_TM1"/>
    <property type="match status" value="1"/>
</dbReference>
<dbReference type="SUPFAM" id="SSF161098">
    <property type="entry name" value="MetI-like"/>
    <property type="match status" value="1"/>
</dbReference>
<feature type="transmembrane region" description="Helical" evidence="7">
    <location>
        <begin position="289"/>
        <end position="309"/>
    </location>
</feature>
<evidence type="ECO:0000256" key="3">
    <source>
        <dbReference type="ARBA" id="ARBA00022475"/>
    </source>
</evidence>
<dbReference type="InterPro" id="IPR000515">
    <property type="entry name" value="MetI-like"/>
</dbReference>
<dbReference type="GO" id="GO:0005886">
    <property type="term" value="C:plasma membrane"/>
    <property type="evidence" value="ECO:0007669"/>
    <property type="project" value="UniProtKB-SubCell"/>
</dbReference>
<reference evidence="9" key="2">
    <citation type="submission" date="2021-04" db="EMBL/GenBank/DDBJ databases">
        <authorList>
            <person name="Gilroy R."/>
        </authorList>
    </citation>
    <scope>NUCLEOTIDE SEQUENCE</scope>
    <source>
        <strain evidence="9">1068</strain>
    </source>
</reference>
<accession>A0A9D2JRA6</accession>
<evidence type="ECO:0000256" key="6">
    <source>
        <dbReference type="ARBA" id="ARBA00023136"/>
    </source>
</evidence>
<keyword evidence="5 7" id="KW-1133">Transmembrane helix</keyword>
<evidence type="ECO:0000259" key="8">
    <source>
        <dbReference type="PROSITE" id="PS50928"/>
    </source>
</evidence>
<feature type="transmembrane region" description="Helical" evidence="7">
    <location>
        <begin position="38"/>
        <end position="63"/>
    </location>
</feature>
<keyword evidence="6 7" id="KW-0472">Membrane</keyword>
<evidence type="ECO:0000313" key="10">
    <source>
        <dbReference type="Proteomes" id="UP000824056"/>
    </source>
</evidence>
<dbReference type="Pfam" id="PF00528">
    <property type="entry name" value="BPD_transp_1"/>
    <property type="match status" value="1"/>
</dbReference>
<proteinExistence type="inferred from homology"/>
<feature type="domain" description="ABC transmembrane type-1" evidence="8">
    <location>
        <begin position="100"/>
        <end position="298"/>
    </location>
</feature>
<name>A0A9D2JRA6_9FIRM</name>
<dbReference type="Gene3D" id="1.10.3720.10">
    <property type="entry name" value="MetI-like"/>
    <property type="match status" value="1"/>
</dbReference>
<feature type="transmembrane region" description="Helical" evidence="7">
    <location>
        <begin position="168"/>
        <end position="188"/>
    </location>
</feature>
<evidence type="ECO:0000256" key="1">
    <source>
        <dbReference type="ARBA" id="ARBA00004651"/>
    </source>
</evidence>
<evidence type="ECO:0000313" key="9">
    <source>
        <dbReference type="EMBL" id="HIZ64700.1"/>
    </source>
</evidence>
<dbReference type="AlphaFoldDB" id="A0A9D2JRA6"/>
<dbReference type="PANTHER" id="PTHR43744">
    <property type="entry name" value="ABC TRANSPORTER PERMEASE PROTEIN MG189-RELATED-RELATED"/>
    <property type="match status" value="1"/>
</dbReference>
<dbReference type="CDD" id="cd06261">
    <property type="entry name" value="TM_PBP2"/>
    <property type="match status" value="1"/>
</dbReference>
<evidence type="ECO:0000256" key="2">
    <source>
        <dbReference type="ARBA" id="ARBA00022448"/>
    </source>
</evidence>
<keyword evidence="4 7" id="KW-0812">Transmembrane</keyword>
<comment type="caution">
    <text evidence="9">The sequence shown here is derived from an EMBL/GenBank/DDBJ whole genome shotgun (WGS) entry which is preliminary data.</text>
</comment>
<keyword evidence="3" id="KW-1003">Cell membrane</keyword>
<evidence type="ECO:0000256" key="7">
    <source>
        <dbReference type="RuleBase" id="RU363032"/>
    </source>
</evidence>
<feature type="transmembrane region" description="Helical" evidence="7">
    <location>
        <begin position="135"/>
        <end position="156"/>
    </location>
</feature>
<comment type="subcellular location">
    <subcellularLocation>
        <location evidence="1 7">Cell membrane</location>
        <topology evidence="1 7">Multi-pass membrane protein</topology>
    </subcellularLocation>
</comment>
<comment type="similarity">
    <text evidence="7">Belongs to the binding-protein-dependent transport system permease family.</text>
</comment>
<dbReference type="GO" id="GO:0055085">
    <property type="term" value="P:transmembrane transport"/>
    <property type="evidence" value="ECO:0007669"/>
    <property type="project" value="InterPro"/>
</dbReference>
<dbReference type="InterPro" id="IPR035906">
    <property type="entry name" value="MetI-like_sf"/>
</dbReference>
<organism evidence="9 10">
    <name type="scientific">Candidatus Blautia pullicola</name>
    <dbReference type="NCBI Taxonomy" id="2838498"/>
    <lineage>
        <taxon>Bacteria</taxon>
        <taxon>Bacillati</taxon>
        <taxon>Bacillota</taxon>
        <taxon>Clostridia</taxon>
        <taxon>Lachnospirales</taxon>
        <taxon>Lachnospiraceae</taxon>
        <taxon>Blautia</taxon>
    </lineage>
</organism>
<feature type="transmembrane region" description="Helical" evidence="7">
    <location>
        <begin position="208"/>
        <end position="230"/>
    </location>
</feature>
<gene>
    <name evidence="9" type="ORF">H9809_02160</name>
</gene>
<keyword evidence="2 7" id="KW-0813">Transport</keyword>
<reference evidence="9" key="1">
    <citation type="journal article" date="2021" name="PeerJ">
        <title>Extensive microbial diversity within the chicken gut microbiome revealed by metagenomics and culture.</title>
        <authorList>
            <person name="Gilroy R."/>
            <person name="Ravi A."/>
            <person name="Getino M."/>
            <person name="Pursley I."/>
            <person name="Horton D.L."/>
            <person name="Alikhan N.F."/>
            <person name="Baker D."/>
            <person name="Gharbi K."/>
            <person name="Hall N."/>
            <person name="Watson M."/>
            <person name="Adriaenssens E.M."/>
            <person name="Foster-Nyarko E."/>
            <person name="Jarju S."/>
            <person name="Secka A."/>
            <person name="Antonio M."/>
            <person name="Oren A."/>
            <person name="Chaudhuri R.R."/>
            <person name="La Ragione R."/>
            <person name="Hildebrand F."/>
            <person name="Pallen M.J."/>
        </authorList>
    </citation>
    <scope>NUCLEOTIDE SEQUENCE</scope>
    <source>
        <strain evidence="9">1068</strain>
    </source>
</reference>